<reference evidence="2" key="2">
    <citation type="submission" date="2015-01" db="EMBL/GenBank/DDBJ databases">
        <title>Evolutionary Origins and Diversification of the Mycorrhizal Mutualists.</title>
        <authorList>
            <consortium name="DOE Joint Genome Institute"/>
            <consortium name="Mycorrhizal Genomics Consortium"/>
            <person name="Kohler A."/>
            <person name="Kuo A."/>
            <person name="Nagy L.G."/>
            <person name="Floudas D."/>
            <person name="Copeland A."/>
            <person name="Barry K.W."/>
            <person name="Cichocki N."/>
            <person name="Veneault-Fourrey C."/>
            <person name="LaButti K."/>
            <person name="Lindquist E.A."/>
            <person name="Lipzen A."/>
            <person name="Lundell T."/>
            <person name="Morin E."/>
            <person name="Murat C."/>
            <person name="Riley R."/>
            <person name="Ohm R."/>
            <person name="Sun H."/>
            <person name="Tunlid A."/>
            <person name="Henrissat B."/>
            <person name="Grigoriev I.V."/>
            <person name="Hibbett D.S."/>
            <person name="Martin F."/>
        </authorList>
    </citation>
    <scope>NUCLEOTIDE SEQUENCE [LARGE SCALE GENOMIC DNA]</scope>
    <source>
        <strain evidence="2">Marx 270</strain>
    </source>
</reference>
<dbReference type="InParanoid" id="A0A0C3P1L1"/>
<proteinExistence type="predicted"/>
<evidence type="ECO:0000313" key="2">
    <source>
        <dbReference type="Proteomes" id="UP000054217"/>
    </source>
</evidence>
<protein>
    <submittedName>
        <fullName evidence="1">Uncharacterized protein</fullName>
    </submittedName>
</protein>
<dbReference type="EMBL" id="KN831961">
    <property type="protein sequence ID" value="KIO06950.1"/>
    <property type="molecule type" value="Genomic_DNA"/>
</dbReference>
<gene>
    <name evidence="1" type="ORF">M404DRAFT_998385</name>
</gene>
<dbReference type="Proteomes" id="UP000054217">
    <property type="component" value="Unassembled WGS sequence"/>
</dbReference>
<keyword evidence="2" id="KW-1185">Reference proteome</keyword>
<sequence length="112" mass="12167">MAQRCKDRTCQLPLDKGSYSAGSYGLGEHTLPHVASTPSQGIFVDIFRSYGFRPIGATINVDGWCGYIETGVPLTVQHAAYGSGTSHREMLSGSIYKRRTEGNGWPDSPVSR</sequence>
<organism evidence="1 2">
    <name type="scientific">Pisolithus tinctorius Marx 270</name>
    <dbReference type="NCBI Taxonomy" id="870435"/>
    <lineage>
        <taxon>Eukaryota</taxon>
        <taxon>Fungi</taxon>
        <taxon>Dikarya</taxon>
        <taxon>Basidiomycota</taxon>
        <taxon>Agaricomycotina</taxon>
        <taxon>Agaricomycetes</taxon>
        <taxon>Agaricomycetidae</taxon>
        <taxon>Boletales</taxon>
        <taxon>Sclerodermatineae</taxon>
        <taxon>Pisolithaceae</taxon>
        <taxon>Pisolithus</taxon>
    </lineage>
</organism>
<dbReference type="AlphaFoldDB" id="A0A0C3P1L1"/>
<dbReference type="HOGENOM" id="CLU_2146890_0_0_1"/>
<accession>A0A0C3P1L1</accession>
<name>A0A0C3P1L1_PISTI</name>
<reference evidence="1 2" key="1">
    <citation type="submission" date="2014-04" db="EMBL/GenBank/DDBJ databases">
        <authorList>
            <consortium name="DOE Joint Genome Institute"/>
            <person name="Kuo A."/>
            <person name="Kohler A."/>
            <person name="Costa M.D."/>
            <person name="Nagy L.G."/>
            <person name="Floudas D."/>
            <person name="Copeland A."/>
            <person name="Barry K.W."/>
            <person name="Cichocki N."/>
            <person name="Veneault-Fourrey C."/>
            <person name="LaButti K."/>
            <person name="Lindquist E.A."/>
            <person name="Lipzen A."/>
            <person name="Lundell T."/>
            <person name="Morin E."/>
            <person name="Murat C."/>
            <person name="Sun H."/>
            <person name="Tunlid A."/>
            <person name="Henrissat B."/>
            <person name="Grigoriev I.V."/>
            <person name="Hibbett D.S."/>
            <person name="Martin F."/>
            <person name="Nordberg H.P."/>
            <person name="Cantor M.N."/>
            <person name="Hua S.X."/>
        </authorList>
    </citation>
    <scope>NUCLEOTIDE SEQUENCE [LARGE SCALE GENOMIC DNA]</scope>
    <source>
        <strain evidence="1 2">Marx 270</strain>
    </source>
</reference>
<evidence type="ECO:0000313" key="1">
    <source>
        <dbReference type="EMBL" id="KIO06950.1"/>
    </source>
</evidence>